<gene>
    <name evidence="16" type="primary">fahA</name>
    <name evidence="16" type="ORF">RBB75_16015</name>
</gene>
<dbReference type="Pfam" id="PF01557">
    <property type="entry name" value="FAA_hydrolase"/>
    <property type="match status" value="1"/>
</dbReference>
<dbReference type="NCBIfam" id="TIGR01266">
    <property type="entry name" value="fum_ac_acetase"/>
    <property type="match status" value="1"/>
</dbReference>
<evidence type="ECO:0000256" key="1">
    <source>
        <dbReference type="ARBA" id="ARBA00001913"/>
    </source>
</evidence>
<comment type="cofactor">
    <cofactor evidence="1 13">
        <name>Ca(2+)</name>
        <dbReference type="ChEBI" id="CHEBI:29108"/>
    </cofactor>
</comment>
<evidence type="ECO:0000256" key="4">
    <source>
        <dbReference type="ARBA" id="ARBA00012094"/>
    </source>
</evidence>
<evidence type="ECO:0000256" key="9">
    <source>
        <dbReference type="ARBA" id="ARBA00022878"/>
    </source>
</evidence>
<dbReference type="InterPro" id="IPR036663">
    <property type="entry name" value="Fumarylacetoacetase_C_sf"/>
</dbReference>
<evidence type="ECO:0000259" key="15">
    <source>
        <dbReference type="Pfam" id="PF09298"/>
    </source>
</evidence>
<dbReference type="GO" id="GO:1902000">
    <property type="term" value="P:homogentisate catabolic process"/>
    <property type="evidence" value="ECO:0007669"/>
    <property type="project" value="TreeGrafter"/>
</dbReference>
<feature type="binding site" evidence="13">
    <location>
        <position position="258"/>
    </location>
    <ligand>
        <name>Mg(2+)</name>
        <dbReference type="ChEBI" id="CHEBI:18420"/>
    </ligand>
</feature>
<dbReference type="SUPFAM" id="SSF56529">
    <property type="entry name" value="FAH"/>
    <property type="match status" value="1"/>
</dbReference>
<organism evidence="16">
    <name type="scientific">Tunturiibacter empetritectus</name>
    <dbReference type="NCBI Taxonomy" id="3069691"/>
    <lineage>
        <taxon>Bacteria</taxon>
        <taxon>Pseudomonadati</taxon>
        <taxon>Acidobacteriota</taxon>
        <taxon>Terriglobia</taxon>
        <taxon>Terriglobales</taxon>
        <taxon>Acidobacteriaceae</taxon>
        <taxon>Tunturiibacter</taxon>
    </lineage>
</organism>
<reference evidence="16" key="1">
    <citation type="submission" date="2023-08" db="EMBL/GenBank/DDBJ databases">
        <authorList>
            <person name="Messyasz A."/>
            <person name="Mannisto M.K."/>
            <person name="Kerkhof L.J."/>
            <person name="Haggblom M."/>
        </authorList>
    </citation>
    <scope>NUCLEOTIDE SEQUENCE</scope>
    <source>
        <strain evidence="16">M8UP23</strain>
    </source>
</reference>
<feature type="binding site" evidence="12">
    <location>
        <position position="147"/>
    </location>
    <ligand>
        <name>substrate</name>
    </ligand>
</feature>
<feature type="active site" description="Proton acceptor" evidence="11">
    <location>
        <position position="138"/>
    </location>
</feature>
<accession>A0AAU7ZAE7</accession>
<dbReference type="Gene3D" id="3.90.850.10">
    <property type="entry name" value="Fumarylacetoacetase-like, C-terminal domain"/>
    <property type="match status" value="1"/>
</dbReference>
<evidence type="ECO:0000256" key="10">
    <source>
        <dbReference type="ARBA" id="ARBA00023232"/>
    </source>
</evidence>
<evidence type="ECO:0000256" key="12">
    <source>
        <dbReference type="PIRSR" id="PIRSR605959-2"/>
    </source>
</evidence>
<dbReference type="GO" id="GO:0006572">
    <property type="term" value="P:L-tyrosine catabolic process"/>
    <property type="evidence" value="ECO:0007669"/>
    <property type="project" value="UniProtKB-KW"/>
</dbReference>
<sequence>MAKQSIAAHKSWLPDANHPTTDFPLTHLPYGAFSIEDQQHLCVAIGTHLIDLHASSTSGLLPPTLTEACQSPTLNLLMSQGPRSWALLRKTLTTLLHASAKPEHKEKAEAALHSIAGSTFQKPVHIPNYTDFYASIHHATRVGQLFRPDQPLLPNYKYIPIGYHGRASSILVSGEPIVRPIGQTRPSAEDLQPNFLPTNKLDYELELALYIGQPSAQGVPVPISSAADHLFGISLLNDWSARDIQSWEYQPLGPFLAKNFATTISSWVTPIAALETFRVPAVPRPATHPKPLPYLHAVADQKYGNLNVLLEVSILTKRMKANKLQPFLLSESNPRDLYWTPAQLIAHHTSNGCNLQVGDILATGTISGPAEDSAGCLLELARNGAQPFLLPTGETRTFLEDGDEIILRGSCKSPGHPRIGLGECRATIHPAHTGA</sequence>
<feature type="binding site" evidence="12">
    <location>
        <position position="245"/>
    </location>
    <ligand>
        <name>substrate</name>
    </ligand>
</feature>
<feature type="binding site" evidence="13">
    <location>
        <position position="131"/>
    </location>
    <ligand>
        <name>Ca(2+)</name>
        <dbReference type="ChEBI" id="CHEBI:29108"/>
    </ligand>
</feature>
<feature type="binding site" evidence="13">
    <location>
        <position position="238"/>
    </location>
    <ligand>
        <name>Mg(2+)</name>
        <dbReference type="ChEBI" id="CHEBI:18420"/>
    </ligand>
</feature>
<dbReference type="GO" id="GO:0004334">
    <property type="term" value="F:fumarylacetoacetase activity"/>
    <property type="evidence" value="ECO:0007669"/>
    <property type="project" value="UniProtKB-EC"/>
</dbReference>
<evidence type="ECO:0000256" key="5">
    <source>
        <dbReference type="ARBA" id="ARBA00022723"/>
    </source>
</evidence>
<dbReference type="InterPro" id="IPR005959">
    <property type="entry name" value="Fumarylacetoacetase"/>
</dbReference>
<evidence type="ECO:0000256" key="8">
    <source>
        <dbReference type="ARBA" id="ARBA00022842"/>
    </source>
</evidence>
<feature type="binding site" evidence="13">
    <location>
        <position position="204"/>
    </location>
    <ligand>
        <name>Ca(2+)</name>
        <dbReference type="ChEBI" id="CHEBI:29108"/>
    </ligand>
</feature>
<evidence type="ECO:0000256" key="6">
    <source>
        <dbReference type="ARBA" id="ARBA00022801"/>
    </source>
</evidence>
<dbReference type="InterPro" id="IPR015377">
    <property type="entry name" value="Fumarylacetoacetase_N"/>
</dbReference>
<evidence type="ECO:0000256" key="13">
    <source>
        <dbReference type="PIRSR" id="PIRSR605959-3"/>
    </source>
</evidence>
<dbReference type="GO" id="GO:0006559">
    <property type="term" value="P:L-phenylalanine catabolic process"/>
    <property type="evidence" value="ECO:0007669"/>
    <property type="project" value="UniProtKB-KW"/>
</dbReference>
<keyword evidence="6 16" id="KW-0378">Hydrolase</keyword>
<proteinExistence type="predicted"/>
<evidence type="ECO:0000259" key="14">
    <source>
        <dbReference type="Pfam" id="PF01557"/>
    </source>
</evidence>
<dbReference type="InterPro" id="IPR036462">
    <property type="entry name" value="Fumarylacetoacetase_N_sf"/>
</dbReference>
<dbReference type="PANTHER" id="PTHR43069:SF2">
    <property type="entry name" value="FUMARYLACETOACETASE"/>
    <property type="match status" value="1"/>
</dbReference>
<keyword evidence="10" id="KW-0585">Phenylalanine catabolism</keyword>
<protein>
    <recommendedName>
        <fullName evidence="4">fumarylacetoacetase</fullName>
        <ecNumber evidence="4">3.7.1.2</ecNumber>
    </recommendedName>
</protein>
<dbReference type="EMBL" id="CP132932">
    <property type="protein sequence ID" value="XCB25931.1"/>
    <property type="molecule type" value="Genomic_DNA"/>
</dbReference>
<feature type="binding site" evidence="12">
    <location>
        <position position="365"/>
    </location>
    <ligand>
        <name>substrate</name>
    </ligand>
</feature>
<name>A0AAU7ZAE7_9BACT</name>
<dbReference type="EC" id="3.7.1.2" evidence="4"/>
<comment type="cofactor">
    <cofactor evidence="2 13">
        <name>Mg(2+)</name>
        <dbReference type="ChEBI" id="CHEBI:18420"/>
    </cofactor>
</comment>
<dbReference type="GO" id="GO:0046872">
    <property type="term" value="F:metal ion binding"/>
    <property type="evidence" value="ECO:0007669"/>
    <property type="project" value="UniProtKB-KW"/>
</dbReference>
<feature type="binding site" evidence="13">
    <location>
        <position position="238"/>
    </location>
    <ligand>
        <name>Ca(2+)</name>
        <dbReference type="ChEBI" id="CHEBI:29108"/>
    </ligand>
</feature>
<evidence type="ECO:0000256" key="2">
    <source>
        <dbReference type="ARBA" id="ARBA00001946"/>
    </source>
</evidence>
<dbReference type="RefSeq" id="WP_353068658.1">
    <property type="nucleotide sequence ID" value="NZ_CP132932.1"/>
</dbReference>
<keyword evidence="8 13" id="KW-0460">Magnesium</keyword>
<feature type="binding site" evidence="13">
    <location>
        <position position="206"/>
    </location>
    <ligand>
        <name>Ca(2+)</name>
        <dbReference type="ChEBI" id="CHEBI:29108"/>
    </ligand>
</feature>
<dbReference type="InterPro" id="IPR011234">
    <property type="entry name" value="Fumarylacetoacetase-like_C"/>
</dbReference>
<dbReference type="Pfam" id="PF09298">
    <property type="entry name" value="FAA_hydrolase_N"/>
    <property type="match status" value="1"/>
</dbReference>
<reference evidence="16" key="2">
    <citation type="journal article" date="2024" name="Environ. Microbiol.">
        <title>Genome analysis and description of Tunturibacter gen. nov. expands the diversity of Terriglobia in tundra soils.</title>
        <authorList>
            <person name="Messyasz A."/>
            <person name="Mannisto M.K."/>
            <person name="Kerkhof L.J."/>
            <person name="Haggblom M.M."/>
        </authorList>
    </citation>
    <scope>NUCLEOTIDE SEQUENCE</scope>
    <source>
        <strain evidence="16">M8UP23</strain>
    </source>
</reference>
<dbReference type="PANTHER" id="PTHR43069">
    <property type="entry name" value="FUMARYLACETOACETASE"/>
    <property type="match status" value="1"/>
</dbReference>
<evidence type="ECO:0000256" key="11">
    <source>
        <dbReference type="PIRSR" id="PIRSR605959-1"/>
    </source>
</evidence>
<evidence type="ECO:0000256" key="7">
    <source>
        <dbReference type="ARBA" id="ARBA00022837"/>
    </source>
</evidence>
<feature type="binding site" evidence="13">
    <location>
        <position position="262"/>
    </location>
    <ligand>
        <name>Mg(2+)</name>
        <dbReference type="ChEBI" id="CHEBI:18420"/>
    </ligand>
</feature>
<dbReference type="Gene3D" id="2.30.30.230">
    <property type="entry name" value="Fumarylacetoacetase, N-terminal domain"/>
    <property type="match status" value="1"/>
</dbReference>
<feature type="binding site" evidence="12">
    <location>
        <position position="249"/>
    </location>
    <ligand>
        <name>substrate</name>
    </ligand>
</feature>
<evidence type="ECO:0000256" key="3">
    <source>
        <dbReference type="ARBA" id="ARBA00004782"/>
    </source>
</evidence>
<comment type="pathway">
    <text evidence="3">Amino-acid degradation; L-phenylalanine degradation; acetoacetate and fumarate from L-phenylalanine: step 6/6.</text>
</comment>
<feature type="domain" description="Fumarylacetoacetase-like C-terminal" evidence="14">
    <location>
        <begin position="130"/>
        <end position="428"/>
    </location>
</feature>
<keyword evidence="9" id="KW-0828">Tyrosine catabolism</keyword>
<evidence type="ECO:0000313" key="16">
    <source>
        <dbReference type="EMBL" id="XCB25931.1"/>
    </source>
</evidence>
<dbReference type="AlphaFoldDB" id="A0AAU7ZAE7"/>
<dbReference type="SUPFAM" id="SSF63433">
    <property type="entry name" value="Fumarylacetoacetate hydrolase, FAH, N-terminal domain"/>
    <property type="match status" value="1"/>
</dbReference>
<keyword evidence="7 13" id="KW-0106">Calcium</keyword>
<feature type="binding site" evidence="12">
    <location>
        <position position="133"/>
    </location>
    <ligand>
        <name>substrate</name>
    </ligand>
</feature>
<dbReference type="KEGG" id="temp:RBB75_16015"/>
<keyword evidence="5 13" id="KW-0479">Metal-binding</keyword>
<feature type="domain" description="Fumarylacetoacetase N-terminal" evidence="15">
    <location>
        <begin position="27"/>
        <end position="114"/>
    </location>
</feature>